<reference evidence="4" key="1">
    <citation type="journal article" date="2019" name="Int. J. Syst. Evol. Microbiol.">
        <title>The Global Catalogue of Microorganisms (GCM) 10K type strain sequencing project: providing services to taxonomists for standard genome sequencing and annotation.</title>
        <authorList>
            <consortium name="The Broad Institute Genomics Platform"/>
            <consortium name="The Broad Institute Genome Sequencing Center for Infectious Disease"/>
            <person name="Wu L."/>
            <person name="Ma J."/>
        </authorList>
    </citation>
    <scope>NUCLEOTIDE SEQUENCE [LARGE SCALE GENOMIC DNA]</scope>
    <source>
        <strain evidence="4">NBRC 111981</strain>
    </source>
</reference>
<feature type="coiled-coil region" evidence="1">
    <location>
        <begin position="353"/>
        <end position="411"/>
    </location>
</feature>
<accession>A0ABQ5X6J8</accession>
<dbReference type="SUPFAM" id="SSF52540">
    <property type="entry name" value="P-loop containing nucleoside triphosphate hydrolases"/>
    <property type="match status" value="1"/>
</dbReference>
<name>A0ABQ5X6J8_9GAMM</name>
<dbReference type="EMBL" id="BSOA01000003">
    <property type="protein sequence ID" value="GLQ87250.1"/>
    <property type="molecule type" value="Genomic_DNA"/>
</dbReference>
<dbReference type="Pfam" id="PF13476">
    <property type="entry name" value="AAA_23"/>
    <property type="match status" value="1"/>
</dbReference>
<organism evidence="3 4">
    <name type="scientific">Dyella flagellata</name>
    <dbReference type="NCBI Taxonomy" id="1867833"/>
    <lineage>
        <taxon>Bacteria</taxon>
        <taxon>Pseudomonadati</taxon>
        <taxon>Pseudomonadota</taxon>
        <taxon>Gammaproteobacteria</taxon>
        <taxon>Lysobacterales</taxon>
        <taxon>Rhodanobacteraceae</taxon>
        <taxon>Dyella</taxon>
    </lineage>
</organism>
<dbReference type="InterPro" id="IPR038729">
    <property type="entry name" value="Rad50/SbcC_AAA"/>
</dbReference>
<proteinExistence type="predicted"/>
<keyword evidence="4" id="KW-1185">Reference proteome</keyword>
<sequence length="1038" mass="113610">MTHLYLTGIELSDFRSFGSLQIDLAPEPGVLIVHGSNGLGKSSLFDALEWALTGNIDHFSSVDGYAKFGNYLCRWGSRSDPTTAALAFSDGNRIARQLDGQKARESTLNGVPDIAEYLRLPDWQAPISSLSRYLLLTHFLGQSSLSRLTHRDPGERLAILKEVSQSAKLQKFGLALHGEGKTLPARAFKLRIEQLGDEVDVLSDALDQEERLWSGSQASGALDDGDAAKLTSEIANALNVLWRKLISTRSPFVWDKLPDPGNIQSAIDQGAELARKRELAILEARRLLALRDRHYKALTETSGASEAAERDLIVAVGAMEAAKQELTRRQNALSATAEPLAVARSMHASVVALREAAITCEAARNEREKAESDLAKARASLVEAEQLVQRNERRTQIEARLREEVANLERRLGLSSTRIERVRTWLDYEGQIDQVDAELHDLKARHPDIDNQIGFASSNLSAARLIETGANEALRTVERSVSALSNAVSTVATHLSHNAQDCPVCATHFASPADLSERAGAAAKRLAPLVLAQQEALSDAQLLVATATTNLEQLRGIAERLRSLFAKRNSDRDGNDRLLTGLGLAADVSRSSVESWLAELVKDEVRLEKSRRRRARWLGRFTANGRAISRASEAARRRDTASLLEATTMRRLDDCKVAEQVAGERIATLAVQLYSGRAPSREQIEEAVVVSATALAAAQKAYDDAATTVSEQDLRLAPLREAEANLRARIAQAVVDQESNRIALTDISGKWRDAGWVDEDFDETKIEAAASNLNQARESLAEADALLKRLRDGREAWNRQIAHRAAINRVRGLTDLAPNSTREQVRVAAMKKLEMAKRDALATTQSKEIASKASILIADAVNKFNAAYLDPLQLLANRINQAILCDPRIGIGLTLQKRGIKQSASVTGEMPKNLNSVDPMLVHSEGQMAALAVSMLCAASLTYPWSRWRALILDDPLQHNDAIHAAAFADFIGNLVRAKSYQVLLSTHDLGQAEFLQRKFCARNIPCAVLNLLGRGNNGVDWAFRPSSEGAFKTAALN</sequence>
<dbReference type="PANTHER" id="PTHR32114:SF2">
    <property type="entry name" value="ABC TRANSPORTER ABCH.3"/>
    <property type="match status" value="1"/>
</dbReference>
<dbReference type="Proteomes" id="UP001156627">
    <property type="component" value="Unassembled WGS sequence"/>
</dbReference>
<evidence type="ECO:0000259" key="2">
    <source>
        <dbReference type="Pfam" id="PF13476"/>
    </source>
</evidence>
<evidence type="ECO:0000313" key="3">
    <source>
        <dbReference type="EMBL" id="GLQ87250.1"/>
    </source>
</evidence>
<dbReference type="PANTHER" id="PTHR32114">
    <property type="entry name" value="ABC TRANSPORTER ABCH.3"/>
    <property type="match status" value="1"/>
</dbReference>
<protein>
    <submittedName>
        <fullName evidence="3">Chromosome segregation protein SMC</fullName>
    </submittedName>
</protein>
<comment type="caution">
    <text evidence="3">The sequence shown here is derived from an EMBL/GenBank/DDBJ whole genome shotgun (WGS) entry which is preliminary data.</text>
</comment>
<feature type="coiled-coil region" evidence="1">
    <location>
        <begin position="766"/>
        <end position="800"/>
    </location>
</feature>
<keyword evidence="1" id="KW-0175">Coiled coil</keyword>
<dbReference type="InterPro" id="IPR027417">
    <property type="entry name" value="P-loop_NTPase"/>
</dbReference>
<feature type="domain" description="Rad50/SbcC-type AAA" evidence="2">
    <location>
        <begin position="9"/>
        <end position="123"/>
    </location>
</feature>
<evidence type="ECO:0000313" key="4">
    <source>
        <dbReference type="Proteomes" id="UP001156627"/>
    </source>
</evidence>
<dbReference type="RefSeq" id="WP_284330676.1">
    <property type="nucleotide sequence ID" value="NZ_BSOA01000003.1"/>
</dbReference>
<evidence type="ECO:0000256" key="1">
    <source>
        <dbReference type="SAM" id="Coils"/>
    </source>
</evidence>
<gene>
    <name evidence="3" type="ORF">GCM10007898_08160</name>
</gene>
<dbReference type="Gene3D" id="3.40.50.300">
    <property type="entry name" value="P-loop containing nucleotide triphosphate hydrolases"/>
    <property type="match status" value="2"/>
</dbReference>